<sequence>MMGLRMGDDHGFDKIRDVADADRICCDDVGGRERRFRFRRTGSTRVEKRRRPTSSNAIIDIVFARRWNERRAGGPQPESAKGPTCKGTLAIRVFEPFRLEMDDRRTIGEKETINIVIFDHAHPHNDQRETDRLLIIHRLVASPALFHVPEAYNHFSPQESKPP</sequence>
<dbReference type="Proteomes" id="UP000294933">
    <property type="component" value="Unassembled WGS sequence"/>
</dbReference>
<dbReference type="VEuPathDB" id="FungiDB:BD410DRAFT_806085"/>
<organism evidence="1 2">
    <name type="scientific">Rickenella mellea</name>
    <dbReference type="NCBI Taxonomy" id="50990"/>
    <lineage>
        <taxon>Eukaryota</taxon>
        <taxon>Fungi</taxon>
        <taxon>Dikarya</taxon>
        <taxon>Basidiomycota</taxon>
        <taxon>Agaricomycotina</taxon>
        <taxon>Agaricomycetes</taxon>
        <taxon>Hymenochaetales</taxon>
        <taxon>Rickenellaceae</taxon>
        <taxon>Rickenella</taxon>
    </lineage>
</organism>
<proteinExistence type="predicted"/>
<dbReference type="EMBL" id="ML170201">
    <property type="protein sequence ID" value="TDL18974.1"/>
    <property type="molecule type" value="Genomic_DNA"/>
</dbReference>
<keyword evidence="2" id="KW-1185">Reference proteome</keyword>
<dbReference type="AlphaFoldDB" id="A0A4Y7PU84"/>
<gene>
    <name evidence="1" type="ORF">BD410DRAFT_806085</name>
</gene>
<reference evidence="1 2" key="1">
    <citation type="submission" date="2018-06" db="EMBL/GenBank/DDBJ databases">
        <title>A transcriptomic atlas of mushroom development highlights an independent origin of complex multicellularity.</title>
        <authorList>
            <consortium name="DOE Joint Genome Institute"/>
            <person name="Krizsan K."/>
            <person name="Almasi E."/>
            <person name="Merenyi Z."/>
            <person name="Sahu N."/>
            <person name="Viragh M."/>
            <person name="Koszo T."/>
            <person name="Mondo S."/>
            <person name="Kiss B."/>
            <person name="Balint B."/>
            <person name="Kues U."/>
            <person name="Barry K."/>
            <person name="Hegedus J.C."/>
            <person name="Henrissat B."/>
            <person name="Johnson J."/>
            <person name="Lipzen A."/>
            <person name="Ohm R."/>
            <person name="Nagy I."/>
            <person name="Pangilinan J."/>
            <person name="Yan J."/>
            <person name="Xiong Y."/>
            <person name="Grigoriev I.V."/>
            <person name="Hibbett D.S."/>
            <person name="Nagy L.G."/>
        </authorList>
    </citation>
    <scope>NUCLEOTIDE SEQUENCE [LARGE SCALE GENOMIC DNA]</scope>
    <source>
        <strain evidence="1 2">SZMC22713</strain>
    </source>
</reference>
<name>A0A4Y7PU84_9AGAM</name>
<evidence type="ECO:0000313" key="1">
    <source>
        <dbReference type="EMBL" id="TDL18974.1"/>
    </source>
</evidence>
<accession>A0A4Y7PU84</accession>
<protein>
    <submittedName>
        <fullName evidence="1">Uncharacterized protein</fullName>
    </submittedName>
</protein>
<evidence type="ECO:0000313" key="2">
    <source>
        <dbReference type="Proteomes" id="UP000294933"/>
    </source>
</evidence>